<dbReference type="Gene3D" id="3.30.1740.10">
    <property type="entry name" value="Zinc finger, PARP-type"/>
    <property type="match status" value="1"/>
</dbReference>
<dbReference type="PROSITE" id="PS50064">
    <property type="entry name" value="ZF_PARP_2"/>
    <property type="match status" value="1"/>
</dbReference>
<dbReference type="InterPro" id="IPR036957">
    <property type="entry name" value="Znf_PARP_sf"/>
</dbReference>
<gene>
    <name evidence="8" type="ORF">L210DRAFT_2640734</name>
</gene>
<feature type="region of interest" description="Disordered" evidence="6">
    <location>
        <begin position="98"/>
        <end position="137"/>
    </location>
</feature>
<keyword evidence="9" id="KW-1185">Reference proteome</keyword>
<evidence type="ECO:0000256" key="2">
    <source>
        <dbReference type="ARBA" id="ARBA00022723"/>
    </source>
</evidence>
<name>A0AAD4GK97_BOLED</name>
<keyword evidence="5" id="KW-0539">Nucleus</keyword>
<organism evidence="8 9">
    <name type="scientific">Boletus edulis BED1</name>
    <dbReference type="NCBI Taxonomy" id="1328754"/>
    <lineage>
        <taxon>Eukaryota</taxon>
        <taxon>Fungi</taxon>
        <taxon>Dikarya</taxon>
        <taxon>Basidiomycota</taxon>
        <taxon>Agaricomycotina</taxon>
        <taxon>Agaricomycetes</taxon>
        <taxon>Agaricomycetidae</taxon>
        <taxon>Boletales</taxon>
        <taxon>Boletineae</taxon>
        <taxon>Boletaceae</taxon>
        <taxon>Boletoideae</taxon>
        <taxon>Boletus</taxon>
    </lineage>
</organism>
<dbReference type="Pfam" id="PF00645">
    <property type="entry name" value="zf-PARP"/>
    <property type="match status" value="1"/>
</dbReference>
<comment type="subcellular location">
    <subcellularLocation>
        <location evidence="1">Nucleus</location>
    </subcellularLocation>
</comment>
<evidence type="ECO:0000256" key="5">
    <source>
        <dbReference type="ARBA" id="ARBA00023242"/>
    </source>
</evidence>
<sequence length="137" mass="15203">MSDNEGPTKKSGYRLEYASSARAKCKGSKPCTGTPILKGTLRVGSVVDIKGHTNFAWRHWGCTTAKIITNMKAAFSDPEDLDGFEELKEEDQARVRRAWEEGQVADEDIPASARKPADAEGRRRKAKEETCNQSKED</sequence>
<evidence type="ECO:0000256" key="6">
    <source>
        <dbReference type="SAM" id="MobiDB-lite"/>
    </source>
</evidence>
<comment type="caution">
    <text evidence="8">The sequence shown here is derived from an EMBL/GenBank/DDBJ whole genome shotgun (WGS) entry which is preliminary data.</text>
</comment>
<dbReference type="EMBL" id="WHUW01000003">
    <property type="protein sequence ID" value="KAF8449007.1"/>
    <property type="molecule type" value="Genomic_DNA"/>
</dbReference>
<dbReference type="GO" id="GO:0005634">
    <property type="term" value="C:nucleus"/>
    <property type="evidence" value="ECO:0007669"/>
    <property type="project" value="UniProtKB-SubCell"/>
</dbReference>
<evidence type="ECO:0000256" key="1">
    <source>
        <dbReference type="ARBA" id="ARBA00004123"/>
    </source>
</evidence>
<reference evidence="8" key="1">
    <citation type="submission" date="2019-10" db="EMBL/GenBank/DDBJ databases">
        <authorList>
            <consortium name="DOE Joint Genome Institute"/>
            <person name="Kuo A."/>
            <person name="Miyauchi S."/>
            <person name="Kiss E."/>
            <person name="Drula E."/>
            <person name="Kohler A."/>
            <person name="Sanchez-Garcia M."/>
            <person name="Andreopoulos B."/>
            <person name="Barry K.W."/>
            <person name="Bonito G."/>
            <person name="Buee M."/>
            <person name="Carver A."/>
            <person name="Chen C."/>
            <person name="Cichocki N."/>
            <person name="Clum A."/>
            <person name="Culley D."/>
            <person name="Crous P.W."/>
            <person name="Fauchery L."/>
            <person name="Girlanda M."/>
            <person name="Hayes R."/>
            <person name="Keri Z."/>
            <person name="LaButti K."/>
            <person name="Lipzen A."/>
            <person name="Lombard V."/>
            <person name="Magnuson J."/>
            <person name="Maillard F."/>
            <person name="Morin E."/>
            <person name="Murat C."/>
            <person name="Nolan M."/>
            <person name="Ohm R."/>
            <person name="Pangilinan J."/>
            <person name="Pereira M."/>
            <person name="Perotto S."/>
            <person name="Peter M."/>
            <person name="Riley R."/>
            <person name="Sitrit Y."/>
            <person name="Stielow B."/>
            <person name="Szollosi G."/>
            <person name="Zifcakova L."/>
            <person name="Stursova M."/>
            <person name="Spatafora J.W."/>
            <person name="Tedersoo L."/>
            <person name="Vaario L.-M."/>
            <person name="Yamada A."/>
            <person name="Yan M."/>
            <person name="Wang P."/>
            <person name="Xu J."/>
            <person name="Bruns T."/>
            <person name="Baldrian P."/>
            <person name="Vilgalys R."/>
            <person name="Henrissat B."/>
            <person name="Grigoriev I.V."/>
            <person name="Hibbett D."/>
            <person name="Nagy L.G."/>
            <person name="Martin F.M."/>
        </authorList>
    </citation>
    <scope>NUCLEOTIDE SEQUENCE</scope>
    <source>
        <strain evidence="8">BED1</strain>
    </source>
</reference>
<dbReference type="Proteomes" id="UP001194468">
    <property type="component" value="Unassembled WGS sequence"/>
</dbReference>
<dbReference type="AlphaFoldDB" id="A0AAD4GK97"/>
<dbReference type="GO" id="GO:0008270">
    <property type="term" value="F:zinc ion binding"/>
    <property type="evidence" value="ECO:0007669"/>
    <property type="project" value="UniProtKB-KW"/>
</dbReference>
<reference evidence="8" key="2">
    <citation type="journal article" date="2020" name="Nat. Commun.">
        <title>Large-scale genome sequencing of mycorrhizal fungi provides insights into the early evolution of symbiotic traits.</title>
        <authorList>
            <person name="Miyauchi S."/>
            <person name="Kiss E."/>
            <person name="Kuo A."/>
            <person name="Drula E."/>
            <person name="Kohler A."/>
            <person name="Sanchez-Garcia M."/>
            <person name="Morin E."/>
            <person name="Andreopoulos B."/>
            <person name="Barry K.W."/>
            <person name="Bonito G."/>
            <person name="Buee M."/>
            <person name="Carver A."/>
            <person name="Chen C."/>
            <person name="Cichocki N."/>
            <person name="Clum A."/>
            <person name="Culley D."/>
            <person name="Crous P.W."/>
            <person name="Fauchery L."/>
            <person name="Girlanda M."/>
            <person name="Hayes R.D."/>
            <person name="Keri Z."/>
            <person name="LaButti K."/>
            <person name="Lipzen A."/>
            <person name="Lombard V."/>
            <person name="Magnuson J."/>
            <person name="Maillard F."/>
            <person name="Murat C."/>
            <person name="Nolan M."/>
            <person name="Ohm R.A."/>
            <person name="Pangilinan J."/>
            <person name="Pereira M.F."/>
            <person name="Perotto S."/>
            <person name="Peter M."/>
            <person name="Pfister S."/>
            <person name="Riley R."/>
            <person name="Sitrit Y."/>
            <person name="Stielow J.B."/>
            <person name="Szollosi G."/>
            <person name="Zifcakova L."/>
            <person name="Stursova M."/>
            <person name="Spatafora J.W."/>
            <person name="Tedersoo L."/>
            <person name="Vaario L.M."/>
            <person name="Yamada A."/>
            <person name="Yan M."/>
            <person name="Wang P."/>
            <person name="Xu J."/>
            <person name="Bruns T."/>
            <person name="Baldrian P."/>
            <person name="Vilgalys R."/>
            <person name="Dunand C."/>
            <person name="Henrissat B."/>
            <person name="Grigoriev I.V."/>
            <person name="Hibbett D."/>
            <person name="Nagy L.G."/>
            <person name="Martin F.M."/>
        </authorList>
    </citation>
    <scope>NUCLEOTIDE SEQUENCE</scope>
    <source>
        <strain evidence="8">BED1</strain>
    </source>
</reference>
<keyword evidence="2" id="KW-0479">Metal-binding</keyword>
<evidence type="ECO:0000256" key="3">
    <source>
        <dbReference type="ARBA" id="ARBA00022771"/>
    </source>
</evidence>
<dbReference type="InterPro" id="IPR001510">
    <property type="entry name" value="Znf_PARP"/>
</dbReference>
<dbReference type="GO" id="GO:0003677">
    <property type="term" value="F:DNA binding"/>
    <property type="evidence" value="ECO:0007669"/>
    <property type="project" value="InterPro"/>
</dbReference>
<protein>
    <submittedName>
        <fullName evidence="8">Poly polymerase and DNA-ligase Zn-finger region-domain-containing protein</fullName>
    </submittedName>
</protein>
<feature type="compositionally biased region" description="Basic and acidic residues" evidence="6">
    <location>
        <begin position="115"/>
        <end position="137"/>
    </location>
</feature>
<keyword evidence="3" id="KW-0863">Zinc-finger</keyword>
<evidence type="ECO:0000313" key="9">
    <source>
        <dbReference type="Proteomes" id="UP001194468"/>
    </source>
</evidence>
<accession>A0AAD4GK97</accession>
<dbReference type="SMART" id="SM01336">
    <property type="entry name" value="zf-PARP"/>
    <property type="match status" value="1"/>
</dbReference>
<evidence type="ECO:0000313" key="8">
    <source>
        <dbReference type="EMBL" id="KAF8449007.1"/>
    </source>
</evidence>
<evidence type="ECO:0000256" key="4">
    <source>
        <dbReference type="ARBA" id="ARBA00022833"/>
    </source>
</evidence>
<dbReference type="SUPFAM" id="SSF57716">
    <property type="entry name" value="Glucocorticoid receptor-like (DNA-binding domain)"/>
    <property type="match status" value="1"/>
</dbReference>
<keyword evidence="4" id="KW-0862">Zinc</keyword>
<feature type="domain" description="PARP-type" evidence="7">
    <location>
        <begin position="13"/>
        <end position="103"/>
    </location>
</feature>
<evidence type="ECO:0000259" key="7">
    <source>
        <dbReference type="PROSITE" id="PS50064"/>
    </source>
</evidence>
<proteinExistence type="predicted"/>